<accession>A0A3N0C2W4</accession>
<keyword evidence="18" id="KW-1185">Reference proteome</keyword>
<comment type="pathway">
    <text evidence="4 16">Cofactor biosynthesis; coenzyme A biosynthesis; CoA from (R)-pantothenate: step 1/5.</text>
</comment>
<evidence type="ECO:0000256" key="12">
    <source>
        <dbReference type="ARBA" id="ARBA00022958"/>
    </source>
</evidence>
<comment type="cofactor">
    <cofactor evidence="16">
        <name>NH4(+)</name>
        <dbReference type="ChEBI" id="CHEBI:28938"/>
    </cofactor>
    <cofactor evidence="16">
        <name>K(+)</name>
        <dbReference type="ChEBI" id="CHEBI:29103"/>
    </cofactor>
    <text evidence="16">A monovalent cation. Ammonium or potassium.</text>
</comment>
<feature type="binding site" evidence="16">
    <location>
        <begin position="7"/>
        <end position="14"/>
    </location>
    <ligand>
        <name>ATP</name>
        <dbReference type="ChEBI" id="CHEBI:30616"/>
    </ligand>
</feature>
<protein>
    <recommendedName>
        <fullName evidence="15 16">Type III pantothenate kinase</fullName>
        <ecNumber evidence="6 16">2.7.1.33</ecNumber>
    </recommendedName>
    <alternativeName>
        <fullName evidence="16">PanK-III</fullName>
    </alternativeName>
    <alternativeName>
        <fullName evidence="16">Pantothenic acid kinase</fullName>
    </alternativeName>
</protein>
<dbReference type="PANTHER" id="PTHR34265:SF1">
    <property type="entry name" value="TYPE III PANTOTHENATE KINASE"/>
    <property type="match status" value="1"/>
</dbReference>
<dbReference type="InterPro" id="IPR004619">
    <property type="entry name" value="Type_III_PanK"/>
</dbReference>
<dbReference type="GO" id="GO:0046872">
    <property type="term" value="F:metal ion binding"/>
    <property type="evidence" value="ECO:0007669"/>
    <property type="project" value="UniProtKB-KW"/>
</dbReference>
<dbReference type="EMBL" id="RBEE01000001">
    <property type="protein sequence ID" value="RNL56886.1"/>
    <property type="molecule type" value="Genomic_DNA"/>
</dbReference>
<keyword evidence="16" id="KW-0479">Metal-binding</keyword>
<comment type="catalytic activity">
    <reaction evidence="1 16">
        <text>(R)-pantothenate + ATP = (R)-4'-phosphopantothenate + ADP + H(+)</text>
        <dbReference type="Rhea" id="RHEA:16373"/>
        <dbReference type="ChEBI" id="CHEBI:10986"/>
        <dbReference type="ChEBI" id="CHEBI:15378"/>
        <dbReference type="ChEBI" id="CHEBI:29032"/>
        <dbReference type="ChEBI" id="CHEBI:30616"/>
        <dbReference type="ChEBI" id="CHEBI:456216"/>
        <dbReference type="EC" id="2.7.1.33"/>
    </reaction>
</comment>
<sequence>MNNLTIDIGNTSTKIAVFENKELIHFNRLEKITSDDLISLIEKFDIKNSVISSVDEEIGLLETLLNSKTTYHRFTATFAKNGVKNKYKTPSTLGLDRWAAILGANAIFPASASLVIDAGTCITYDLLNTKGEYFGGSISPGIAMRFKAVHEFTGRLPLVNWNPENEIPEGIDTNSAIQNGVLQGIINEIEGFIALNNIKESALKVIITGGDANFLFKQLQNSIFAPQIIKDPYLVLKGLNEAIAD</sequence>
<dbReference type="AlphaFoldDB" id="A0A3N0C2W4"/>
<evidence type="ECO:0000256" key="15">
    <source>
        <dbReference type="ARBA" id="ARBA00040883"/>
    </source>
</evidence>
<dbReference type="GO" id="GO:0005524">
    <property type="term" value="F:ATP binding"/>
    <property type="evidence" value="ECO:0007669"/>
    <property type="project" value="UniProtKB-UniRule"/>
</dbReference>
<keyword evidence="10 16" id="KW-0418">Kinase</keyword>
<evidence type="ECO:0000313" key="18">
    <source>
        <dbReference type="Proteomes" id="UP000274046"/>
    </source>
</evidence>
<evidence type="ECO:0000256" key="4">
    <source>
        <dbReference type="ARBA" id="ARBA00005225"/>
    </source>
</evidence>
<feature type="binding site" evidence="16">
    <location>
        <position position="117"/>
    </location>
    <ligand>
        <name>K(+)</name>
        <dbReference type="ChEBI" id="CHEBI:29103"/>
    </ligand>
</feature>
<dbReference type="NCBIfam" id="TIGR00671">
    <property type="entry name" value="baf"/>
    <property type="match status" value="1"/>
</dbReference>
<evidence type="ECO:0000256" key="7">
    <source>
        <dbReference type="ARBA" id="ARBA00022490"/>
    </source>
</evidence>
<proteinExistence type="inferred from homology"/>
<comment type="function">
    <text evidence="16">Catalyzes the phosphorylation of pantothenate (Pan), the first step in CoA biosynthesis.</text>
</comment>
<comment type="caution">
    <text evidence="17">The sequence shown here is derived from an EMBL/GenBank/DDBJ whole genome shotgun (WGS) entry which is preliminary data.</text>
</comment>
<dbReference type="Pfam" id="PF03309">
    <property type="entry name" value="Pan_kinase"/>
    <property type="match status" value="1"/>
</dbReference>
<dbReference type="OrthoDB" id="9804707at2"/>
<feature type="binding site" evidence="16">
    <location>
        <position position="87"/>
    </location>
    <ligand>
        <name>substrate</name>
    </ligand>
</feature>
<dbReference type="EC" id="2.7.1.33" evidence="6 16"/>
<evidence type="ECO:0000256" key="8">
    <source>
        <dbReference type="ARBA" id="ARBA00022679"/>
    </source>
</evidence>
<evidence type="ECO:0000256" key="5">
    <source>
        <dbReference type="ARBA" id="ARBA00011738"/>
    </source>
</evidence>
<organism evidence="17 18">
    <name type="scientific">Pedobacter jejuensis</name>
    <dbReference type="NCBI Taxonomy" id="1268550"/>
    <lineage>
        <taxon>Bacteria</taxon>
        <taxon>Pseudomonadati</taxon>
        <taxon>Bacteroidota</taxon>
        <taxon>Sphingobacteriia</taxon>
        <taxon>Sphingobacteriales</taxon>
        <taxon>Sphingobacteriaceae</taxon>
        <taxon>Pedobacter</taxon>
    </lineage>
</organism>
<evidence type="ECO:0000256" key="16">
    <source>
        <dbReference type="HAMAP-Rule" id="MF_01274"/>
    </source>
</evidence>
<dbReference type="GO" id="GO:0005737">
    <property type="term" value="C:cytoplasm"/>
    <property type="evidence" value="ECO:0007669"/>
    <property type="project" value="UniProtKB-SubCell"/>
</dbReference>
<dbReference type="UniPathway" id="UPA00241">
    <property type="reaction ID" value="UER00352"/>
</dbReference>
<evidence type="ECO:0000256" key="9">
    <source>
        <dbReference type="ARBA" id="ARBA00022741"/>
    </source>
</evidence>
<evidence type="ECO:0000256" key="13">
    <source>
        <dbReference type="ARBA" id="ARBA00022993"/>
    </source>
</evidence>
<keyword evidence="13 16" id="KW-0173">Coenzyme A biosynthesis</keyword>
<dbReference type="SUPFAM" id="SSF53067">
    <property type="entry name" value="Actin-like ATPase domain"/>
    <property type="match status" value="2"/>
</dbReference>
<feature type="binding site" evidence="16">
    <location>
        <position position="120"/>
    </location>
    <ligand>
        <name>ATP</name>
        <dbReference type="ChEBI" id="CHEBI:30616"/>
    </ligand>
</feature>
<gene>
    <name evidence="16" type="primary">coaX</name>
    <name evidence="17" type="ORF">D7004_00270</name>
</gene>
<feature type="binding site" evidence="16">
    <location>
        <begin position="94"/>
        <end position="97"/>
    </location>
    <ligand>
        <name>substrate</name>
    </ligand>
</feature>
<keyword evidence="12 16" id="KW-0630">Potassium</keyword>
<evidence type="ECO:0000256" key="2">
    <source>
        <dbReference type="ARBA" id="ARBA00001958"/>
    </source>
</evidence>
<reference evidence="17 18" key="1">
    <citation type="submission" date="2018-10" db="EMBL/GenBank/DDBJ databases">
        <title>Genome sequencing of Pedobacter jejuensis TNB23.</title>
        <authorList>
            <person name="Cho Y.-J."/>
            <person name="Cho A."/>
            <person name="Kim O.-S."/>
        </authorList>
    </citation>
    <scope>NUCLEOTIDE SEQUENCE [LARGE SCALE GENOMIC DNA]</scope>
    <source>
        <strain evidence="17 18">TNB23</strain>
    </source>
</reference>
<dbReference type="CDD" id="cd24015">
    <property type="entry name" value="ASKHA_NBD_PanK-III"/>
    <property type="match status" value="1"/>
</dbReference>
<dbReference type="GO" id="GO:0015937">
    <property type="term" value="P:coenzyme A biosynthetic process"/>
    <property type="evidence" value="ECO:0007669"/>
    <property type="project" value="UniProtKB-UniRule"/>
</dbReference>
<keyword evidence="11 16" id="KW-0067">ATP-binding</keyword>
<dbReference type="Gene3D" id="3.30.420.40">
    <property type="match status" value="2"/>
</dbReference>
<dbReference type="GO" id="GO:0004594">
    <property type="term" value="F:pantothenate kinase activity"/>
    <property type="evidence" value="ECO:0007669"/>
    <property type="project" value="UniProtKB-UniRule"/>
</dbReference>
<feature type="binding site" evidence="16">
    <location>
        <position position="173"/>
    </location>
    <ligand>
        <name>substrate</name>
    </ligand>
</feature>
<dbReference type="PANTHER" id="PTHR34265">
    <property type="entry name" value="TYPE III PANTOTHENATE KINASE"/>
    <property type="match status" value="1"/>
</dbReference>
<feature type="active site" description="Proton acceptor" evidence="16">
    <location>
        <position position="96"/>
    </location>
</feature>
<dbReference type="HAMAP" id="MF_01274">
    <property type="entry name" value="Pantothen_kinase_3"/>
    <property type="match status" value="1"/>
</dbReference>
<keyword evidence="9 16" id="KW-0547">Nucleotide-binding</keyword>
<comment type="subcellular location">
    <subcellularLocation>
        <location evidence="3 16">Cytoplasm</location>
    </subcellularLocation>
</comment>
<evidence type="ECO:0000256" key="11">
    <source>
        <dbReference type="ARBA" id="ARBA00022840"/>
    </source>
</evidence>
<name>A0A3N0C2W4_9SPHI</name>
<evidence type="ECO:0000256" key="14">
    <source>
        <dbReference type="ARBA" id="ARBA00038036"/>
    </source>
</evidence>
<dbReference type="InterPro" id="IPR043129">
    <property type="entry name" value="ATPase_NBD"/>
</dbReference>
<evidence type="ECO:0000256" key="3">
    <source>
        <dbReference type="ARBA" id="ARBA00004496"/>
    </source>
</evidence>
<comment type="similarity">
    <text evidence="14 16">Belongs to the type III pantothenate kinase family.</text>
</comment>
<evidence type="ECO:0000313" key="17">
    <source>
        <dbReference type="EMBL" id="RNL56886.1"/>
    </source>
</evidence>
<evidence type="ECO:0000256" key="1">
    <source>
        <dbReference type="ARBA" id="ARBA00001206"/>
    </source>
</evidence>
<keyword evidence="8 16" id="KW-0808">Transferase</keyword>
<keyword evidence="7 16" id="KW-0963">Cytoplasm</keyword>
<evidence type="ECO:0000256" key="6">
    <source>
        <dbReference type="ARBA" id="ARBA00012102"/>
    </source>
</evidence>
<dbReference type="Proteomes" id="UP000274046">
    <property type="component" value="Unassembled WGS sequence"/>
</dbReference>
<comment type="subunit">
    <text evidence="5 16">Homodimer.</text>
</comment>
<dbReference type="RefSeq" id="WP_123203868.1">
    <property type="nucleotide sequence ID" value="NZ_RBEE01000001.1"/>
</dbReference>
<comment type="cofactor">
    <cofactor evidence="2">
        <name>K(+)</name>
        <dbReference type="ChEBI" id="CHEBI:29103"/>
    </cofactor>
</comment>
<evidence type="ECO:0000256" key="10">
    <source>
        <dbReference type="ARBA" id="ARBA00022777"/>
    </source>
</evidence>